<evidence type="ECO:0000313" key="3">
    <source>
        <dbReference type="Proteomes" id="UP000053477"/>
    </source>
</evidence>
<keyword evidence="3" id="KW-1185">Reference proteome</keyword>
<dbReference type="OrthoDB" id="3357439at2759"/>
<dbReference type="InParanoid" id="A0A0H2S7T5"/>
<feature type="compositionally biased region" description="Acidic residues" evidence="1">
    <location>
        <begin position="650"/>
        <end position="663"/>
    </location>
</feature>
<feature type="compositionally biased region" description="Low complexity" evidence="1">
    <location>
        <begin position="400"/>
        <end position="409"/>
    </location>
</feature>
<proteinExistence type="predicted"/>
<feature type="region of interest" description="Disordered" evidence="1">
    <location>
        <begin position="813"/>
        <end position="1136"/>
    </location>
</feature>
<feature type="compositionally biased region" description="Polar residues" evidence="1">
    <location>
        <begin position="257"/>
        <end position="268"/>
    </location>
</feature>
<organism evidence="2 3">
    <name type="scientific">Schizopora paradoxa</name>
    <dbReference type="NCBI Taxonomy" id="27342"/>
    <lineage>
        <taxon>Eukaryota</taxon>
        <taxon>Fungi</taxon>
        <taxon>Dikarya</taxon>
        <taxon>Basidiomycota</taxon>
        <taxon>Agaricomycotina</taxon>
        <taxon>Agaricomycetes</taxon>
        <taxon>Hymenochaetales</taxon>
        <taxon>Schizoporaceae</taxon>
        <taxon>Schizopora</taxon>
    </lineage>
</organism>
<protein>
    <submittedName>
        <fullName evidence="2">Uncharacterized protein</fullName>
    </submittedName>
</protein>
<dbReference type="AlphaFoldDB" id="A0A0H2S7T5"/>
<feature type="compositionally biased region" description="Polar residues" evidence="1">
    <location>
        <begin position="227"/>
        <end position="246"/>
    </location>
</feature>
<gene>
    <name evidence="2" type="ORF">SCHPADRAFT_923523</name>
</gene>
<evidence type="ECO:0000313" key="2">
    <source>
        <dbReference type="EMBL" id="KLO20330.1"/>
    </source>
</evidence>
<feature type="compositionally biased region" description="Acidic residues" evidence="1">
    <location>
        <begin position="595"/>
        <end position="615"/>
    </location>
</feature>
<feature type="compositionally biased region" description="Acidic residues" evidence="1">
    <location>
        <begin position="1167"/>
        <end position="1185"/>
    </location>
</feature>
<feature type="compositionally biased region" description="Polar residues" evidence="1">
    <location>
        <begin position="367"/>
        <end position="388"/>
    </location>
</feature>
<feature type="compositionally biased region" description="Low complexity" evidence="1">
    <location>
        <begin position="130"/>
        <end position="140"/>
    </location>
</feature>
<dbReference type="Proteomes" id="UP000053477">
    <property type="component" value="Unassembled WGS sequence"/>
</dbReference>
<feature type="compositionally biased region" description="Polar residues" evidence="1">
    <location>
        <begin position="97"/>
        <end position="121"/>
    </location>
</feature>
<feature type="compositionally biased region" description="Low complexity" evidence="1">
    <location>
        <begin position="1062"/>
        <end position="1091"/>
    </location>
</feature>
<feature type="compositionally biased region" description="Polar residues" evidence="1">
    <location>
        <begin position="202"/>
        <end position="213"/>
    </location>
</feature>
<name>A0A0H2S7T5_9AGAM</name>
<sequence>MEKGSKKRKREEEAEVVPPRITYVTPSKTFERLFRETSLNATKELVRKKLGLGEKDVVELSQVRDGRVIDLEDDDDFDAFRVYANFSKIAEVKVQLPGSSSQPATSLLQVESNGSGSSTKKNAAEVPNGSSASKQQSSETSTRKVTFDETEGGKPKSKKKRDSKASLPNKEAGLDSSSTAPGNVVKAKVVPTVLNNPAPAQPDNTLNNTSKPENISRKKRRKKDASQETASSTKGSADSGESNTSSDKAKQKEPDPSTGSKLAQSTKISSQKKRRRRSSPGNADDDGKEKEEHTAKKQKTEEKKGPEPKAHAQVEEGDADSALNNAIAAVLRARMSQSIASQATTPTAPSKKANAKSKIDSASKIKTNNTIESSAPASSHTGADTTKTPVPASNPRTTNSIDLSSSGSSHVDDVSAATESARSQVPDGKTSKGNEDDASSESSSSSGAQETTRTPLAKGNASTPRPIPPKPSLHSDFGKSDTPGRPMLPLSHHAKPSPSQVKEIIQRRIPSGSVISEVAVQSRNEGSSSESEVSDGSDSDSERTLNKRKQSPRASSPVLDLQSSLEATSAADLLKTLMPPPTQQSLNSILNSFDGDSDTPEKETEEDDEDDEEQEERSQRRLSQNIFRSRSPSAFPSDDEDGVDAKAGDVEEDSNEDEMDLGDETFRLDRSGTRESEDISANNDGAGIEEDEGAHHTEKSDVDDEIGEVVGGEGGDPVGDLEDGAGDPAEREDGEKAGDEDGGSPSHEDQHEDLGLTGDDVDTDNSSEGNNTPTMKDVNDRAESYISEHVANCAVSDAMAKDTAFLEGNAPVSSQIDQLDGDDSDSSTKVDLSGAGARIEDVASEVGMHHETQVTGNRDPKNSNVDGNPSNSGPAGTHVSSPTEEQSVEPSSRKAPILLQTNDTPTPGRVKRMRGKNGLTPAALDATPKTITAKAVAASNTDDVVDAPEPSRDPPRRYNTRRSVAAINQPLNSQTTATASSKPSKSTKKSSRLKVVAEEEQNTRIPESRQDREPVVEITVRSRALNTPELSRSSPVVEESPGPIAQNGGETIVVDARRRKSGGISSSSAEIESSLVPKNSKSSLDSSKISSPEGLPSPTTSPIDVDDDAEAPNSSPPPPPRQMTHPRLSLKQNYRSLQELASSQDLFLSSASQSKSFALTPVKSFDGEIEDDDEDEEEESSDSDTEMQPKKPILNIPKEKMAGKVAPHPQEKKRSLLSMYF</sequence>
<feature type="compositionally biased region" description="Polar residues" evidence="1">
    <location>
        <begin position="862"/>
        <end position="890"/>
    </location>
</feature>
<dbReference type="STRING" id="27342.A0A0H2S7T5"/>
<feature type="compositionally biased region" description="Basic and acidic residues" evidence="1">
    <location>
        <begin position="1006"/>
        <end position="1015"/>
    </location>
</feature>
<evidence type="ECO:0000256" key="1">
    <source>
        <dbReference type="SAM" id="MobiDB-lite"/>
    </source>
</evidence>
<feature type="compositionally biased region" description="Basic and acidic residues" evidence="1">
    <location>
        <begin position="141"/>
        <end position="154"/>
    </location>
</feature>
<feature type="region of interest" description="Disordered" evidence="1">
    <location>
        <begin position="337"/>
        <end position="783"/>
    </location>
</feature>
<feature type="compositionally biased region" description="Basic and acidic residues" evidence="1">
    <location>
        <begin position="728"/>
        <end position="739"/>
    </location>
</feature>
<feature type="compositionally biased region" description="Low complexity" evidence="1">
    <location>
        <begin position="973"/>
        <end position="984"/>
    </location>
</feature>
<feature type="compositionally biased region" description="Basic and acidic residues" evidence="1">
    <location>
        <begin position="285"/>
        <end position="314"/>
    </location>
</feature>
<dbReference type="EMBL" id="KQ085882">
    <property type="protein sequence ID" value="KLO20330.1"/>
    <property type="molecule type" value="Genomic_DNA"/>
</dbReference>
<feature type="region of interest" description="Disordered" evidence="1">
    <location>
        <begin position="1151"/>
        <end position="1221"/>
    </location>
</feature>
<feature type="compositionally biased region" description="Basic and acidic residues" evidence="1">
    <location>
        <begin position="664"/>
        <end position="677"/>
    </location>
</feature>
<feature type="region of interest" description="Disordered" evidence="1">
    <location>
        <begin position="96"/>
        <end position="321"/>
    </location>
</feature>
<feature type="compositionally biased region" description="Polar residues" evidence="1">
    <location>
        <begin position="1024"/>
        <end position="1034"/>
    </location>
</feature>
<feature type="compositionally biased region" description="Polar residues" evidence="1">
    <location>
        <begin position="337"/>
        <end position="348"/>
    </location>
</feature>
<accession>A0A0H2S7T5</accession>
<reference evidence="2 3" key="1">
    <citation type="submission" date="2015-04" db="EMBL/GenBank/DDBJ databases">
        <title>Complete genome sequence of Schizopora paradoxa KUC8140, a cosmopolitan wood degrader in East Asia.</title>
        <authorList>
            <consortium name="DOE Joint Genome Institute"/>
            <person name="Min B."/>
            <person name="Park H."/>
            <person name="Jang Y."/>
            <person name="Kim J.-J."/>
            <person name="Kim K.H."/>
            <person name="Pangilinan J."/>
            <person name="Lipzen A."/>
            <person name="Riley R."/>
            <person name="Grigoriev I.V."/>
            <person name="Spatafora J.W."/>
            <person name="Choi I.-G."/>
        </authorList>
    </citation>
    <scope>NUCLEOTIDE SEQUENCE [LARGE SCALE GENOMIC DNA]</scope>
    <source>
        <strain evidence="2 3">KUC8140</strain>
    </source>
</reference>
<feature type="compositionally biased region" description="Polar residues" evidence="1">
    <location>
        <begin position="621"/>
        <end position="634"/>
    </location>
</feature>